<dbReference type="SUPFAM" id="SSF48452">
    <property type="entry name" value="TPR-like"/>
    <property type="match status" value="1"/>
</dbReference>
<dbReference type="GO" id="GO:0000030">
    <property type="term" value="F:mannosyltransferase activity"/>
    <property type="evidence" value="ECO:0007669"/>
    <property type="project" value="TreeGrafter"/>
</dbReference>
<protein>
    <recommendedName>
        <fullName evidence="9">Photosystem I assembly protein Ycf3</fullName>
    </recommendedName>
</protein>
<dbReference type="GO" id="GO:0030968">
    <property type="term" value="P:endoplasmic reticulum unfolded protein response"/>
    <property type="evidence" value="ECO:0007669"/>
    <property type="project" value="TreeGrafter"/>
</dbReference>
<dbReference type="Gene3D" id="1.25.40.10">
    <property type="entry name" value="Tetratricopeptide repeat domain"/>
    <property type="match status" value="2"/>
</dbReference>
<evidence type="ECO:0000313" key="8">
    <source>
        <dbReference type="Proteomes" id="UP000439591"/>
    </source>
</evidence>
<dbReference type="EMBL" id="CACSIK010000001">
    <property type="protein sequence ID" value="CAA0094804.1"/>
    <property type="molecule type" value="Genomic_DNA"/>
</dbReference>
<name>A0A5S9Q644_9GAMM</name>
<evidence type="ECO:0000256" key="3">
    <source>
        <dbReference type="PROSITE-ProRule" id="PRU00339"/>
    </source>
</evidence>
<reference evidence="7 8" key="1">
    <citation type="submission" date="2019-11" db="EMBL/GenBank/DDBJ databases">
        <authorList>
            <person name="Holert J."/>
        </authorList>
    </citation>
    <scope>NUCLEOTIDE SEQUENCE [LARGE SCALE GENOMIC DNA]</scope>
    <source>
        <strain evidence="6">BC3_2A</strain>
        <strain evidence="5">SB11_1A</strain>
    </source>
</reference>
<keyword evidence="2 3" id="KW-0802">TPR repeat</keyword>
<proteinExistence type="predicted"/>
<dbReference type="GO" id="GO:0035269">
    <property type="term" value="P:protein O-linked glycosylation via mannose"/>
    <property type="evidence" value="ECO:0007669"/>
    <property type="project" value="TreeGrafter"/>
</dbReference>
<evidence type="ECO:0008006" key="9">
    <source>
        <dbReference type="Google" id="ProtNLM"/>
    </source>
</evidence>
<dbReference type="Proteomes" id="UP000435877">
    <property type="component" value="Unassembled WGS sequence"/>
</dbReference>
<sequence>MIHYIKPIALIYLASLLLACSSSTQQAVSRDRPQRQYSQDYDKAIVAMQNGDIESARNGFYALTQKAPSYTGPWTNLGIIYANQRNYIESERHFKEALKRQAQNTVAMNWLAYISKIKKDYYSASILYQRAIEVDPEYSEAHLNLAILYEENLSRPKDALIHYKLYQSLTGETNNLVSAWIHNLEESINNYVASNGEVD</sequence>
<dbReference type="InterPro" id="IPR011990">
    <property type="entry name" value="TPR-like_helical_dom_sf"/>
</dbReference>
<evidence type="ECO:0000313" key="7">
    <source>
        <dbReference type="Proteomes" id="UP000435877"/>
    </source>
</evidence>
<evidence type="ECO:0000313" key="6">
    <source>
        <dbReference type="EMBL" id="CAA0112697.1"/>
    </source>
</evidence>
<dbReference type="Pfam" id="PF13431">
    <property type="entry name" value="TPR_17"/>
    <property type="match status" value="1"/>
</dbReference>
<dbReference type="EMBL" id="CACSIM010000004">
    <property type="protein sequence ID" value="CAA0112697.1"/>
    <property type="molecule type" value="Genomic_DNA"/>
</dbReference>
<dbReference type="InterPro" id="IPR019734">
    <property type="entry name" value="TPR_rpt"/>
</dbReference>
<dbReference type="InterPro" id="IPR052346">
    <property type="entry name" value="O-mannosyl-transferase_TMTC"/>
</dbReference>
<evidence type="ECO:0000313" key="5">
    <source>
        <dbReference type="EMBL" id="CAA0094804.1"/>
    </source>
</evidence>
<keyword evidence="1" id="KW-0677">Repeat</keyword>
<dbReference type="AlphaFoldDB" id="A0A5S9Q644"/>
<dbReference type="SMART" id="SM00028">
    <property type="entry name" value="TPR"/>
    <property type="match status" value="2"/>
</dbReference>
<dbReference type="PANTHER" id="PTHR44227:SF3">
    <property type="entry name" value="PROTEIN O-MANNOSYL-TRANSFERASE TMTC4"/>
    <property type="match status" value="1"/>
</dbReference>
<accession>A0A5S9Q644</accession>
<feature type="chain" id="PRO_5036150514" description="Photosystem I assembly protein Ycf3" evidence="4">
    <location>
        <begin position="28"/>
        <end position="199"/>
    </location>
</feature>
<feature type="signal peptide" evidence="4">
    <location>
        <begin position="1"/>
        <end position="27"/>
    </location>
</feature>
<dbReference type="OrthoDB" id="255821at2"/>
<dbReference type="Pfam" id="PF13432">
    <property type="entry name" value="TPR_16"/>
    <property type="match status" value="1"/>
</dbReference>
<keyword evidence="7" id="KW-1185">Reference proteome</keyword>
<feature type="repeat" description="TPR" evidence="3">
    <location>
        <begin position="71"/>
        <end position="104"/>
    </location>
</feature>
<dbReference type="PROSITE" id="PS50005">
    <property type="entry name" value="TPR"/>
    <property type="match status" value="1"/>
</dbReference>
<evidence type="ECO:0000256" key="4">
    <source>
        <dbReference type="SAM" id="SignalP"/>
    </source>
</evidence>
<organism evidence="6 8">
    <name type="scientific">Zhongshania aliphaticivorans</name>
    <dbReference type="NCBI Taxonomy" id="1470434"/>
    <lineage>
        <taxon>Bacteria</taxon>
        <taxon>Pseudomonadati</taxon>
        <taxon>Pseudomonadota</taxon>
        <taxon>Gammaproteobacteria</taxon>
        <taxon>Cellvibrionales</taxon>
        <taxon>Spongiibacteraceae</taxon>
        <taxon>Zhongshania</taxon>
    </lineage>
</organism>
<keyword evidence="4" id="KW-0732">Signal</keyword>
<dbReference type="PANTHER" id="PTHR44227">
    <property type="match status" value="1"/>
</dbReference>
<dbReference type="Proteomes" id="UP000439591">
    <property type="component" value="Unassembled WGS sequence"/>
</dbReference>
<dbReference type="PROSITE" id="PS51257">
    <property type="entry name" value="PROKAR_LIPOPROTEIN"/>
    <property type="match status" value="1"/>
</dbReference>
<gene>
    <name evidence="5" type="ORF">IHBHHGIJ_02638</name>
    <name evidence="6" type="ORF">KFEGEMFD_02825</name>
</gene>
<evidence type="ECO:0000256" key="1">
    <source>
        <dbReference type="ARBA" id="ARBA00022737"/>
    </source>
</evidence>
<evidence type="ECO:0000256" key="2">
    <source>
        <dbReference type="ARBA" id="ARBA00022803"/>
    </source>
</evidence>
<dbReference type="RefSeq" id="WP_159269153.1">
    <property type="nucleotide sequence ID" value="NZ_CACSIK010000001.1"/>
</dbReference>